<dbReference type="EMBL" id="PZQS01000006">
    <property type="protein sequence ID" value="PVD28619.1"/>
    <property type="molecule type" value="Genomic_DNA"/>
</dbReference>
<accession>A0A2T7P5B9</accession>
<dbReference type="Proteomes" id="UP000245119">
    <property type="component" value="Linkage Group LG6"/>
</dbReference>
<dbReference type="InterPro" id="IPR027430">
    <property type="entry name" value="Retinal_BS"/>
</dbReference>
<comment type="caution">
    <text evidence="2">The sequence shown here is derived from an EMBL/GenBank/DDBJ whole genome shotgun (WGS) entry which is preliminary data.</text>
</comment>
<name>A0A2T7P5B9_POMCA</name>
<proteinExistence type="predicted"/>
<sequence length="298" mass="33164">MAAEGKVHMDHHGYGGHLRVVWSPGDSAGWGLWTTLGGATPLWVLQTLPNLLAKTSCLLNPVIYIFTSSTYPPAHHSLRQDGNARGPRQRPEGTGIKLLTIINSRPVTRMADMTRHVVMSFLMLMAAESFLVDDTHDESLQVALNAIEQLNSRLQDVTSRLQASEAALKAYFIWYDDWVLVFRAAQGIEKSVYDTWTAAGRHDDDPITRLTLPCGCTSVNGSLPCDRHYRSRILDTWPSLSIDQVKLVVYDRGVEKAHVTFRGTGSTNMSWFSLDRVVESSWDDLTPAASVNYFSIDG</sequence>
<feature type="coiled-coil region" evidence="1">
    <location>
        <begin position="140"/>
        <end position="167"/>
    </location>
</feature>
<gene>
    <name evidence="2" type="ORF">C0Q70_11212</name>
</gene>
<protein>
    <submittedName>
        <fullName evidence="2">Uncharacterized protein</fullName>
    </submittedName>
</protein>
<reference evidence="2 3" key="1">
    <citation type="submission" date="2018-04" db="EMBL/GenBank/DDBJ databases">
        <title>The genome of golden apple snail Pomacea canaliculata provides insight into stress tolerance and invasive adaptation.</title>
        <authorList>
            <person name="Liu C."/>
            <person name="Liu B."/>
            <person name="Ren Y."/>
            <person name="Zhang Y."/>
            <person name="Wang H."/>
            <person name="Li S."/>
            <person name="Jiang F."/>
            <person name="Yin L."/>
            <person name="Zhang G."/>
            <person name="Qian W."/>
            <person name="Fan W."/>
        </authorList>
    </citation>
    <scope>NUCLEOTIDE SEQUENCE [LARGE SCALE GENOMIC DNA]</scope>
    <source>
        <strain evidence="2">SZHN2017</strain>
        <tissue evidence="2">Muscle</tissue>
    </source>
</reference>
<dbReference type="OrthoDB" id="6077660at2759"/>
<keyword evidence="3" id="KW-1185">Reference proteome</keyword>
<keyword evidence="1" id="KW-0175">Coiled coil</keyword>
<evidence type="ECO:0000256" key="1">
    <source>
        <dbReference type="SAM" id="Coils"/>
    </source>
</evidence>
<evidence type="ECO:0000313" key="3">
    <source>
        <dbReference type="Proteomes" id="UP000245119"/>
    </source>
</evidence>
<dbReference type="AlphaFoldDB" id="A0A2T7P5B9"/>
<dbReference type="PROSITE" id="PS00238">
    <property type="entry name" value="OPSIN"/>
    <property type="match status" value="1"/>
</dbReference>
<evidence type="ECO:0000313" key="2">
    <source>
        <dbReference type="EMBL" id="PVD28619.1"/>
    </source>
</evidence>
<organism evidence="2 3">
    <name type="scientific">Pomacea canaliculata</name>
    <name type="common">Golden apple snail</name>
    <dbReference type="NCBI Taxonomy" id="400727"/>
    <lineage>
        <taxon>Eukaryota</taxon>
        <taxon>Metazoa</taxon>
        <taxon>Spiralia</taxon>
        <taxon>Lophotrochozoa</taxon>
        <taxon>Mollusca</taxon>
        <taxon>Gastropoda</taxon>
        <taxon>Caenogastropoda</taxon>
        <taxon>Architaenioglossa</taxon>
        <taxon>Ampullarioidea</taxon>
        <taxon>Ampullariidae</taxon>
        <taxon>Pomacea</taxon>
    </lineage>
</organism>